<proteinExistence type="predicted"/>
<dbReference type="EMBL" id="JACGCM010002647">
    <property type="protein sequence ID" value="KAF6137503.1"/>
    <property type="molecule type" value="Genomic_DNA"/>
</dbReference>
<comment type="caution">
    <text evidence="1">The sequence shown here is derived from an EMBL/GenBank/DDBJ whole genome shotgun (WGS) entry which is preliminary data.</text>
</comment>
<accession>A0A7J7L4I8</accession>
<name>A0A7J7L4I8_9MAGN</name>
<keyword evidence="2" id="KW-1185">Reference proteome</keyword>
<dbReference type="PANTHER" id="PTHR33491">
    <property type="entry name" value="OSJNBA0016N04.9 PROTEIN"/>
    <property type="match status" value="1"/>
</dbReference>
<dbReference type="OrthoDB" id="4062651at2759"/>
<evidence type="ECO:0000313" key="2">
    <source>
        <dbReference type="Proteomes" id="UP000541444"/>
    </source>
</evidence>
<dbReference type="Gene3D" id="2.10.25.10">
    <property type="entry name" value="Laminin"/>
    <property type="match status" value="2"/>
</dbReference>
<sequence length="119" mass="13142">MGPEINNDISFLAVLDWVVRLETCEVAKRNLTSYACEDNSGCVDSTNGLGYNCYCNPGYEGNPYFSNGCQDIEECSAPKKPCKKTCTNTQGCYYYSCPQDYDDLGDKNGDGVDCILHVK</sequence>
<protein>
    <submittedName>
        <fullName evidence="1">Uncharacterized protein</fullName>
    </submittedName>
</protein>
<organism evidence="1 2">
    <name type="scientific">Kingdonia uniflora</name>
    <dbReference type="NCBI Taxonomy" id="39325"/>
    <lineage>
        <taxon>Eukaryota</taxon>
        <taxon>Viridiplantae</taxon>
        <taxon>Streptophyta</taxon>
        <taxon>Embryophyta</taxon>
        <taxon>Tracheophyta</taxon>
        <taxon>Spermatophyta</taxon>
        <taxon>Magnoliopsida</taxon>
        <taxon>Ranunculales</taxon>
        <taxon>Circaeasteraceae</taxon>
        <taxon>Kingdonia</taxon>
    </lineage>
</organism>
<dbReference type="FunFam" id="2.10.25.10:FF:000628">
    <property type="entry name" value="Wall-associated receptor kinase 2"/>
    <property type="match status" value="1"/>
</dbReference>
<dbReference type="Proteomes" id="UP000541444">
    <property type="component" value="Unassembled WGS sequence"/>
</dbReference>
<evidence type="ECO:0000313" key="1">
    <source>
        <dbReference type="EMBL" id="KAF6137503.1"/>
    </source>
</evidence>
<gene>
    <name evidence="1" type="ORF">GIB67_031782</name>
</gene>
<dbReference type="AlphaFoldDB" id="A0A7J7L4I8"/>
<reference evidence="1 2" key="1">
    <citation type="journal article" date="2020" name="IScience">
        <title>Genome Sequencing of the Endangered Kingdonia uniflora (Circaeasteraceae, Ranunculales) Reveals Potential Mechanisms of Evolutionary Specialization.</title>
        <authorList>
            <person name="Sun Y."/>
            <person name="Deng T."/>
            <person name="Zhang A."/>
            <person name="Moore M.J."/>
            <person name="Landis J.B."/>
            <person name="Lin N."/>
            <person name="Zhang H."/>
            <person name="Zhang X."/>
            <person name="Huang J."/>
            <person name="Zhang X."/>
            <person name="Sun H."/>
            <person name="Wang H."/>
        </authorList>
    </citation>
    <scope>NUCLEOTIDE SEQUENCE [LARGE SCALE GENOMIC DNA]</scope>
    <source>
        <strain evidence="1">TB1705</strain>
        <tissue evidence="1">Leaf</tissue>
    </source>
</reference>